<keyword evidence="12" id="KW-1185">Reference proteome</keyword>
<proteinExistence type="inferred from homology"/>
<dbReference type="Gene3D" id="1.20.1250.20">
    <property type="entry name" value="MFS general substrate transporter like domains"/>
    <property type="match status" value="1"/>
</dbReference>
<evidence type="ECO:0000256" key="2">
    <source>
        <dbReference type="ARBA" id="ARBA00004914"/>
    </source>
</evidence>
<evidence type="ECO:0000256" key="6">
    <source>
        <dbReference type="ARBA" id="ARBA00022692"/>
    </source>
</evidence>
<name>A0AAV1YHH4_LUPLU</name>
<evidence type="ECO:0008006" key="13">
    <source>
        <dbReference type="Google" id="ProtNLM"/>
    </source>
</evidence>
<keyword evidence="4" id="KW-0813">Transport</keyword>
<organism evidence="11 12">
    <name type="scientific">Lupinus luteus</name>
    <name type="common">European yellow lupine</name>
    <dbReference type="NCBI Taxonomy" id="3873"/>
    <lineage>
        <taxon>Eukaryota</taxon>
        <taxon>Viridiplantae</taxon>
        <taxon>Streptophyta</taxon>
        <taxon>Embryophyta</taxon>
        <taxon>Tracheophyta</taxon>
        <taxon>Spermatophyta</taxon>
        <taxon>Magnoliopsida</taxon>
        <taxon>eudicotyledons</taxon>
        <taxon>Gunneridae</taxon>
        <taxon>Pentapetalae</taxon>
        <taxon>rosids</taxon>
        <taxon>fabids</taxon>
        <taxon>Fabales</taxon>
        <taxon>Fabaceae</taxon>
        <taxon>Papilionoideae</taxon>
        <taxon>50 kb inversion clade</taxon>
        <taxon>genistoids sensu lato</taxon>
        <taxon>core genistoids</taxon>
        <taxon>Genisteae</taxon>
        <taxon>Lupinus</taxon>
    </lineage>
</organism>
<keyword evidence="6 10" id="KW-0812">Transmembrane</keyword>
<evidence type="ECO:0000256" key="3">
    <source>
        <dbReference type="ARBA" id="ARBA00007134"/>
    </source>
</evidence>
<dbReference type="PANTHER" id="PTHR19432">
    <property type="entry name" value="SUGAR TRANSPORTER"/>
    <property type="match status" value="1"/>
</dbReference>
<feature type="transmembrane region" description="Helical" evidence="10">
    <location>
        <begin position="316"/>
        <end position="337"/>
    </location>
</feature>
<accession>A0AAV1YHH4</accession>
<keyword evidence="5" id="KW-0762">Sugar transport</keyword>
<dbReference type="SUPFAM" id="SSF103473">
    <property type="entry name" value="MFS general substrate transporter"/>
    <property type="match status" value="1"/>
</dbReference>
<gene>
    <name evidence="11" type="ORF">LLUT_LOCUS34440</name>
</gene>
<keyword evidence="8 10" id="KW-1133">Transmembrane helix</keyword>
<dbReference type="AlphaFoldDB" id="A0AAV1YHH4"/>
<evidence type="ECO:0000256" key="1">
    <source>
        <dbReference type="ARBA" id="ARBA00004141"/>
    </source>
</evidence>
<sequence length="340" mass="36829">MSISLSKEFTASSLNVESQVQAPSPLRKIIAVASIAAGVQFGWALRLSLLEPYVQLLGIPNKWSFLIWLCGPISGLIMQPIIGYYSDRCTSRFGRRRPFICAGAITVIIATILIGLAANFGYSLGDDLTLKTRPRAIVFFVLGFWILDMANNMFQGPCRAFLGDLSAGNQSNILTSNANFSFFMAVGNVLGYAIGPYGKLYKSFPNILGYADVSCGKLYKALPFTETKACDVYCANLKSCFFISIILLIVLIIFVLIYVKETPLTSSLDIIDERDIGKTPCIKSIFGALKELKRPMWMIVSVASGPLDRAFGGGNLPAFVVGAIFAAISGVLSIVLLPAP</sequence>
<feature type="transmembrane region" description="Helical" evidence="10">
    <location>
        <begin position="136"/>
        <end position="154"/>
    </location>
</feature>
<evidence type="ECO:0000256" key="9">
    <source>
        <dbReference type="ARBA" id="ARBA00023136"/>
    </source>
</evidence>
<evidence type="ECO:0000256" key="5">
    <source>
        <dbReference type="ARBA" id="ARBA00022597"/>
    </source>
</evidence>
<dbReference type="PANTHER" id="PTHR19432:SF89">
    <property type="entry name" value="SUCROSE_H+ SYMPORTER, PLANT, MAJOR FACILITATOR SUPERFAMILY DOMAIN-CONTAINING PROTEIN-RELATED"/>
    <property type="match status" value="1"/>
</dbReference>
<feature type="transmembrane region" description="Helical" evidence="10">
    <location>
        <begin position="65"/>
        <end position="86"/>
    </location>
</feature>
<dbReference type="GO" id="GO:0005886">
    <property type="term" value="C:plasma membrane"/>
    <property type="evidence" value="ECO:0007669"/>
    <property type="project" value="TreeGrafter"/>
</dbReference>
<keyword evidence="9 10" id="KW-0472">Membrane</keyword>
<comment type="subcellular location">
    <subcellularLocation>
        <location evidence="1">Membrane</location>
        <topology evidence="1">Multi-pass membrane protein</topology>
    </subcellularLocation>
</comment>
<dbReference type="GO" id="GO:0008506">
    <property type="term" value="F:sucrose:proton symporter activity"/>
    <property type="evidence" value="ECO:0007669"/>
    <property type="project" value="TreeGrafter"/>
</dbReference>
<feature type="transmembrane region" description="Helical" evidence="10">
    <location>
        <begin position="240"/>
        <end position="259"/>
    </location>
</feature>
<dbReference type="InterPro" id="IPR036259">
    <property type="entry name" value="MFS_trans_sf"/>
</dbReference>
<evidence type="ECO:0000256" key="10">
    <source>
        <dbReference type="SAM" id="Phobius"/>
    </source>
</evidence>
<feature type="transmembrane region" description="Helical" evidence="10">
    <location>
        <begin position="29"/>
        <end position="45"/>
    </location>
</feature>
<keyword evidence="7" id="KW-0769">Symport</keyword>
<evidence type="ECO:0000256" key="7">
    <source>
        <dbReference type="ARBA" id="ARBA00022847"/>
    </source>
</evidence>
<dbReference type="Proteomes" id="UP001497480">
    <property type="component" value="Unassembled WGS sequence"/>
</dbReference>
<evidence type="ECO:0000313" key="12">
    <source>
        <dbReference type="Proteomes" id="UP001497480"/>
    </source>
</evidence>
<dbReference type="Pfam" id="PF13347">
    <property type="entry name" value="MFS_2"/>
    <property type="match status" value="1"/>
</dbReference>
<evidence type="ECO:0000313" key="11">
    <source>
        <dbReference type="EMBL" id="CAL0333380.1"/>
    </source>
</evidence>
<protein>
    <recommendedName>
        <fullName evidence="13">Sucrose transporter</fullName>
    </recommendedName>
</protein>
<comment type="pathway">
    <text evidence="2">Glycan biosynthesis; sucrose metabolism.</text>
</comment>
<comment type="caution">
    <text evidence="11">The sequence shown here is derived from an EMBL/GenBank/DDBJ whole genome shotgun (WGS) entry which is preliminary data.</text>
</comment>
<comment type="similarity">
    <text evidence="3">Belongs to the glycoside-pentoside-hexuronide (GPH) cation symporter transporter (TC 2.A.2.4) family.</text>
</comment>
<evidence type="ECO:0000256" key="8">
    <source>
        <dbReference type="ARBA" id="ARBA00022989"/>
    </source>
</evidence>
<dbReference type="GO" id="GO:0005773">
    <property type="term" value="C:vacuole"/>
    <property type="evidence" value="ECO:0007669"/>
    <property type="project" value="TreeGrafter"/>
</dbReference>
<feature type="transmembrane region" description="Helical" evidence="10">
    <location>
        <begin position="98"/>
        <end position="124"/>
    </location>
</feature>
<reference evidence="11 12" key="1">
    <citation type="submission" date="2024-03" db="EMBL/GenBank/DDBJ databases">
        <authorList>
            <person name="Martinez-Hernandez J."/>
        </authorList>
    </citation>
    <scope>NUCLEOTIDE SEQUENCE [LARGE SCALE GENOMIC DNA]</scope>
</reference>
<evidence type="ECO:0000256" key="4">
    <source>
        <dbReference type="ARBA" id="ARBA00022448"/>
    </source>
</evidence>
<dbReference type="EMBL" id="CAXHTB010000025">
    <property type="protein sequence ID" value="CAL0333380.1"/>
    <property type="molecule type" value="Genomic_DNA"/>
</dbReference>